<dbReference type="PANTHER" id="PTHR34501">
    <property type="entry name" value="PROTEIN YDDL-RELATED"/>
    <property type="match status" value="1"/>
</dbReference>
<evidence type="ECO:0000256" key="4">
    <source>
        <dbReference type="ARBA" id="ARBA00022452"/>
    </source>
</evidence>
<dbReference type="Gene3D" id="2.40.160.10">
    <property type="entry name" value="Porin"/>
    <property type="match status" value="1"/>
</dbReference>
<dbReference type="InterPro" id="IPR023614">
    <property type="entry name" value="Porin_dom_sf"/>
</dbReference>
<name>A0ABX7B710_9PROT</name>
<feature type="signal peptide" evidence="11">
    <location>
        <begin position="1"/>
        <end position="28"/>
    </location>
</feature>
<evidence type="ECO:0000256" key="8">
    <source>
        <dbReference type="ARBA" id="ARBA00023114"/>
    </source>
</evidence>
<protein>
    <submittedName>
        <fullName evidence="13">Porin</fullName>
    </submittedName>
</protein>
<proteinExistence type="predicted"/>
<sequence>MLSRSKSFSAALLAGAALAVMQPQPAEAQLTVKLGGFTTFRAATYDSDVTGATSREFQNEVEIHVAADGKADNGLLYGARIELENEGAGGGIVTDEASVYLGGVWGRLEFGDQDGAADQLFVFAPTVGNGQIDEDWFDFAGPDIDTDDLLLPTDTSDSTKITYMSPEFGGLRAGVSYTPQFDSEGQNVVALDPTDPDTDNLYKDLIEVGIGYQREVAGFSLEIGAGYVHGDANDGTEAEDFDAWGVGAQVGYQGFKVGGAYNDNGDSLIETDDPDAKSWNVGVSYEADAWGVAAQYQKVDLPGRDIDIYAVGAAYQVASGLTVGPDLIFFDDDDPEVGDGYVALIAVNLEF</sequence>
<evidence type="ECO:0000256" key="2">
    <source>
        <dbReference type="ARBA" id="ARBA00011233"/>
    </source>
</evidence>
<feature type="domain" description="Porin" evidence="12">
    <location>
        <begin position="16"/>
        <end position="324"/>
    </location>
</feature>
<evidence type="ECO:0000256" key="5">
    <source>
        <dbReference type="ARBA" id="ARBA00022692"/>
    </source>
</evidence>
<evidence type="ECO:0000313" key="14">
    <source>
        <dbReference type="Proteomes" id="UP000595197"/>
    </source>
</evidence>
<evidence type="ECO:0000256" key="9">
    <source>
        <dbReference type="ARBA" id="ARBA00023136"/>
    </source>
</evidence>
<evidence type="ECO:0000256" key="11">
    <source>
        <dbReference type="SAM" id="SignalP"/>
    </source>
</evidence>
<dbReference type="InterPro" id="IPR050298">
    <property type="entry name" value="Gram-neg_bact_OMP"/>
</dbReference>
<evidence type="ECO:0000256" key="10">
    <source>
        <dbReference type="ARBA" id="ARBA00023237"/>
    </source>
</evidence>
<keyword evidence="14" id="KW-1185">Reference proteome</keyword>
<keyword evidence="4" id="KW-1134">Transmembrane beta strand</keyword>
<organism evidence="13 14">
    <name type="scientific">Skermanella cutis</name>
    <dbReference type="NCBI Taxonomy" id="2775420"/>
    <lineage>
        <taxon>Bacteria</taxon>
        <taxon>Pseudomonadati</taxon>
        <taxon>Pseudomonadota</taxon>
        <taxon>Alphaproteobacteria</taxon>
        <taxon>Rhodospirillales</taxon>
        <taxon>Azospirillaceae</taxon>
        <taxon>Skermanella</taxon>
    </lineage>
</organism>
<keyword evidence="3" id="KW-0813">Transport</keyword>
<keyword evidence="5" id="KW-0812">Transmembrane</keyword>
<dbReference type="Pfam" id="PF13609">
    <property type="entry name" value="Porin_4"/>
    <property type="match status" value="1"/>
</dbReference>
<comment type="subunit">
    <text evidence="2">Homotrimer.</text>
</comment>
<dbReference type="PANTHER" id="PTHR34501:SF9">
    <property type="entry name" value="MAJOR OUTER MEMBRANE PROTEIN P.IA"/>
    <property type="match status" value="1"/>
</dbReference>
<reference evidence="13" key="1">
    <citation type="submission" date="2021-02" db="EMBL/GenBank/DDBJ databases">
        <title>Skermanella TT6 skin isolate.</title>
        <authorList>
            <person name="Lee K."/>
            <person name="Ganzorig M."/>
        </authorList>
    </citation>
    <scope>NUCLEOTIDE SEQUENCE</scope>
    <source>
        <strain evidence="13">TT6</strain>
    </source>
</reference>
<comment type="subcellular location">
    <subcellularLocation>
        <location evidence="1">Cell outer membrane</location>
        <topology evidence="1">Multi-pass membrane protein</topology>
    </subcellularLocation>
</comment>
<dbReference type="EMBL" id="CP067420">
    <property type="protein sequence ID" value="QQP89148.1"/>
    <property type="molecule type" value="Genomic_DNA"/>
</dbReference>
<evidence type="ECO:0000259" key="12">
    <source>
        <dbReference type="Pfam" id="PF13609"/>
    </source>
</evidence>
<keyword evidence="10" id="KW-0998">Cell outer membrane</keyword>
<evidence type="ECO:0000256" key="1">
    <source>
        <dbReference type="ARBA" id="ARBA00004571"/>
    </source>
</evidence>
<gene>
    <name evidence="13" type="ORF">IGS68_24665</name>
</gene>
<evidence type="ECO:0000256" key="3">
    <source>
        <dbReference type="ARBA" id="ARBA00022448"/>
    </source>
</evidence>
<feature type="chain" id="PRO_5047466900" evidence="11">
    <location>
        <begin position="29"/>
        <end position="351"/>
    </location>
</feature>
<accession>A0ABX7B710</accession>
<dbReference type="RefSeq" id="WP_201075046.1">
    <property type="nucleotide sequence ID" value="NZ_CP067420.1"/>
</dbReference>
<keyword evidence="8" id="KW-0626">Porin</keyword>
<evidence type="ECO:0000313" key="13">
    <source>
        <dbReference type="EMBL" id="QQP89148.1"/>
    </source>
</evidence>
<evidence type="ECO:0000256" key="7">
    <source>
        <dbReference type="ARBA" id="ARBA00023065"/>
    </source>
</evidence>
<keyword evidence="6 11" id="KW-0732">Signal</keyword>
<dbReference type="InterPro" id="IPR033900">
    <property type="entry name" value="Gram_neg_porin_domain"/>
</dbReference>
<keyword evidence="7" id="KW-0406">Ion transport</keyword>
<dbReference type="SUPFAM" id="SSF56935">
    <property type="entry name" value="Porins"/>
    <property type="match status" value="1"/>
</dbReference>
<evidence type="ECO:0000256" key="6">
    <source>
        <dbReference type="ARBA" id="ARBA00022729"/>
    </source>
</evidence>
<keyword evidence="9" id="KW-0472">Membrane</keyword>
<dbReference type="Proteomes" id="UP000595197">
    <property type="component" value="Chromosome"/>
</dbReference>